<comment type="caution">
    <text evidence="1">The sequence shown here is derived from an EMBL/GenBank/DDBJ whole genome shotgun (WGS) entry which is preliminary data.</text>
</comment>
<dbReference type="AlphaFoldDB" id="X1HEW0"/>
<sequence length="64" mass="6788">MKGNPGGARGRFGLVPLLPRAGAFSTHLGVQEAEMRRALVGCTQGRLMLEPLEARLLLDGTTAQ</sequence>
<reference evidence="1" key="1">
    <citation type="journal article" date="2014" name="Front. Microbiol.">
        <title>High frequency of phylogenetically diverse reductive dehalogenase-homologous genes in deep subseafloor sedimentary metagenomes.</title>
        <authorList>
            <person name="Kawai M."/>
            <person name="Futagami T."/>
            <person name="Toyoda A."/>
            <person name="Takaki Y."/>
            <person name="Nishi S."/>
            <person name="Hori S."/>
            <person name="Arai W."/>
            <person name="Tsubouchi T."/>
            <person name="Morono Y."/>
            <person name="Uchiyama I."/>
            <person name="Ito T."/>
            <person name="Fujiyama A."/>
            <person name="Inagaki F."/>
            <person name="Takami H."/>
        </authorList>
    </citation>
    <scope>NUCLEOTIDE SEQUENCE</scope>
    <source>
        <strain evidence="1">Expedition CK06-06</strain>
    </source>
</reference>
<organism evidence="1">
    <name type="scientific">marine sediment metagenome</name>
    <dbReference type="NCBI Taxonomy" id="412755"/>
    <lineage>
        <taxon>unclassified sequences</taxon>
        <taxon>metagenomes</taxon>
        <taxon>ecological metagenomes</taxon>
    </lineage>
</organism>
<dbReference type="EMBL" id="BARU01032235">
    <property type="protein sequence ID" value="GAH68746.1"/>
    <property type="molecule type" value="Genomic_DNA"/>
</dbReference>
<accession>X1HEW0</accession>
<evidence type="ECO:0000313" key="1">
    <source>
        <dbReference type="EMBL" id="GAH68746.1"/>
    </source>
</evidence>
<name>X1HEW0_9ZZZZ</name>
<proteinExistence type="predicted"/>
<protein>
    <submittedName>
        <fullName evidence="1">Uncharacterized protein</fullName>
    </submittedName>
</protein>
<gene>
    <name evidence="1" type="ORF">S03H2_50864</name>
</gene>